<evidence type="ECO:0008006" key="3">
    <source>
        <dbReference type="Google" id="ProtNLM"/>
    </source>
</evidence>
<dbReference type="STRING" id="1408416.GCA_000702765_00676"/>
<keyword evidence="2" id="KW-1185">Reference proteome</keyword>
<accession>A0A449BI44</accession>
<dbReference type="PROSITE" id="PS51257">
    <property type="entry name" value="PROKAR_LIPOPROTEIN"/>
    <property type="match status" value="1"/>
</dbReference>
<dbReference type="KEGG" id="ahk:NCTC10172_00121"/>
<dbReference type="AlphaFoldDB" id="A0A449BI44"/>
<name>A0A449BI44_9MOLU</name>
<sequence>MKKILLVLMSIGLFILVACQSNFMPPLKKSDQVELTLAQKLTLLNEMNLSDVKSNALMISAKGDFKASAEPLPNVSNSSNKVLIQFEFDASAYISLGNEASESIMYFNLNKLLVNNEQKTSYLEYQNRIEATKSFLLLKNGYVYAQLNGSYKTSNQGNPVEESFNNKQMRSKEVVFTQNEYEILKSMFDSLEENLHFDISDSLLEQIKYVDKMITVYKTGDIHTIRLLITKEQVIEFITTTTENLPLPPEFKDYLKKLTFELRIELNQKKLSKIYLASDLLLEYSDSEMKNDVTLNGLQFMVDFNPVAPTIPSDSSLDKFEPRDNFISGLIRW</sequence>
<organism evidence="1 2">
    <name type="scientific">Acholeplasma hippikon</name>
    <dbReference type="NCBI Taxonomy" id="264636"/>
    <lineage>
        <taxon>Bacteria</taxon>
        <taxon>Bacillati</taxon>
        <taxon>Mycoplasmatota</taxon>
        <taxon>Mollicutes</taxon>
        <taxon>Acholeplasmatales</taxon>
        <taxon>Acholeplasmataceae</taxon>
        <taxon>Acholeplasma</taxon>
    </lineage>
</organism>
<protein>
    <recommendedName>
        <fullName evidence="3">Lipoprotein</fullName>
    </recommendedName>
</protein>
<dbReference type="Proteomes" id="UP000290909">
    <property type="component" value="Chromosome"/>
</dbReference>
<evidence type="ECO:0000313" key="2">
    <source>
        <dbReference type="Proteomes" id="UP000290909"/>
    </source>
</evidence>
<evidence type="ECO:0000313" key="1">
    <source>
        <dbReference type="EMBL" id="VEU82115.1"/>
    </source>
</evidence>
<reference evidence="1 2" key="1">
    <citation type="submission" date="2019-01" db="EMBL/GenBank/DDBJ databases">
        <authorList>
            <consortium name="Pathogen Informatics"/>
        </authorList>
    </citation>
    <scope>NUCLEOTIDE SEQUENCE [LARGE SCALE GENOMIC DNA]</scope>
    <source>
        <strain evidence="1 2">NCTC10172</strain>
    </source>
</reference>
<dbReference type="EMBL" id="LR215050">
    <property type="protein sequence ID" value="VEU82115.1"/>
    <property type="molecule type" value="Genomic_DNA"/>
</dbReference>
<gene>
    <name evidence="1" type="ORF">NCTC10172_00121</name>
</gene>
<proteinExistence type="predicted"/>